<dbReference type="InterPro" id="IPR051470">
    <property type="entry name" value="Thiol:disulfide_interchange"/>
</dbReference>
<feature type="signal peptide" evidence="1">
    <location>
        <begin position="1"/>
        <end position="23"/>
    </location>
</feature>
<dbReference type="RefSeq" id="WP_138526834.1">
    <property type="nucleotide sequence ID" value="NZ_SWDV01000069.1"/>
</dbReference>
<feature type="chain" id="PRO_5024517195" description="Thiol:disulfide interchange protein" evidence="1">
    <location>
        <begin position="24"/>
        <end position="238"/>
    </location>
</feature>
<dbReference type="Pfam" id="PF13098">
    <property type="entry name" value="Thioredoxin_2"/>
    <property type="match status" value="1"/>
</dbReference>
<organism evidence="3 4">
    <name type="scientific">Pseudomonas nicosulfuronedens</name>
    <dbReference type="NCBI Taxonomy" id="2571105"/>
    <lineage>
        <taxon>Bacteria</taxon>
        <taxon>Pseudomonadati</taxon>
        <taxon>Pseudomonadota</taxon>
        <taxon>Gammaproteobacteria</taxon>
        <taxon>Pseudomonadales</taxon>
        <taxon>Pseudomonadaceae</taxon>
        <taxon>Pseudomonas</taxon>
    </lineage>
</organism>
<dbReference type="OrthoDB" id="12976at2"/>
<keyword evidence="1" id="KW-0732">Signal</keyword>
<evidence type="ECO:0000313" key="4">
    <source>
        <dbReference type="Proteomes" id="UP000306635"/>
    </source>
</evidence>
<dbReference type="AlphaFoldDB" id="A0A5R9R853"/>
<accession>A0A5R9R853</accession>
<dbReference type="InterPro" id="IPR012336">
    <property type="entry name" value="Thioredoxin-like_fold"/>
</dbReference>
<keyword evidence="1" id="KW-0574">Periplasm</keyword>
<protein>
    <recommendedName>
        <fullName evidence="1">Thiol:disulfide interchange protein</fullName>
    </recommendedName>
</protein>
<dbReference type="EMBL" id="SWDV01000069">
    <property type="protein sequence ID" value="TLX69906.1"/>
    <property type="molecule type" value="Genomic_DNA"/>
</dbReference>
<dbReference type="GO" id="GO:0042597">
    <property type="term" value="C:periplasmic space"/>
    <property type="evidence" value="ECO:0007669"/>
    <property type="project" value="UniProtKB-SubCell"/>
</dbReference>
<proteinExistence type="inferred from homology"/>
<dbReference type="Proteomes" id="UP000306635">
    <property type="component" value="Unassembled WGS sequence"/>
</dbReference>
<name>A0A5R9R853_9PSED</name>
<evidence type="ECO:0000313" key="3">
    <source>
        <dbReference type="EMBL" id="TLX69906.1"/>
    </source>
</evidence>
<dbReference type="PANTHER" id="PTHR35272">
    <property type="entry name" value="THIOL:DISULFIDE INTERCHANGE PROTEIN DSBC-RELATED"/>
    <property type="match status" value="1"/>
</dbReference>
<keyword evidence="1" id="KW-0676">Redox-active center</keyword>
<comment type="subcellular location">
    <subcellularLocation>
        <location evidence="1">Periplasm</location>
    </subcellularLocation>
</comment>
<reference evidence="3 4" key="1">
    <citation type="submission" date="2019-04" db="EMBL/GenBank/DDBJ databases">
        <authorList>
            <person name="Li M."/>
        </authorList>
    </citation>
    <scope>NUCLEOTIDE SEQUENCE [LARGE SCALE GENOMIC DNA]</scope>
    <source>
        <strain evidence="3 4">LAM1902</strain>
    </source>
</reference>
<dbReference type="InterPro" id="IPR036249">
    <property type="entry name" value="Thioredoxin-like_sf"/>
</dbReference>
<dbReference type="InterPro" id="IPR033954">
    <property type="entry name" value="DiS-bond_Isoase_DsbC/G"/>
</dbReference>
<dbReference type="Gene3D" id="3.40.30.10">
    <property type="entry name" value="Glutaredoxin"/>
    <property type="match status" value="1"/>
</dbReference>
<comment type="caution">
    <text evidence="3">The sequence shown here is derived from an EMBL/GenBank/DDBJ whole genome shotgun (WGS) entry which is preliminary data.</text>
</comment>
<keyword evidence="4" id="KW-1185">Reference proteome</keyword>
<feature type="domain" description="Thioredoxin-like fold" evidence="2">
    <location>
        <begin position="106"/>
        <end position="218"/>
    </location>
</feature>
<evidence type="ECO:0000256" key="1">
    <source>
        <dbReference type="RuleBase" id="RU364038"/>
    </source>
</evidence>
<dbReference type="PANTHER" id="PTHR35272:SF3">
    <property type="entry name" value="THIOL:DISULFIDE INTERCHANGE PROTEIN DSBC"/>
    <property type="match status" value="1"/>
</dbReference>
<comment type="similarity">
    <text evidence="1">Belongs to the thioredoxin family. DsbC subfamily.</text>
</comment>
<gene>
    <name evidence="3" type="ORF">FAS41_29615</name>
</gene>
<comment type="function">
    <text evidence="1">Required for disulfide bond formation in some periplasmic proteins. Acts by transferring its disulfide bond to other proteins and is reduced in the process.</text>
</comment>
<evidence type="ECO:0000259" key="2">
    <source>
        <dbReference type="Pfam" id="PF13098"/>
    </source>
</evidence>
<dbReference type="CDD" id="cd03020">
    <property type="entry name" value="DsbA_DsbC_DsbG"/>
    <property type="match status" value="1"/>
</dbReference>
<dbReference type="GeneID" id="300409065"/>
<dbReference type="SUPFAM" id="SSF52833">
    <property type="entry name" value="Thioredoxin-like"/>
    <property type="match status" value="1"/>
</dbReference>
<sequence>MPSQPISIFLALLGAFVTSGALAGVPGNTPSKDIVILPASAMIGIEKNGKFAIISDTGRFLIQGTVFDVWQNKEIKNLDDARYAAQYVPVDRVKTGFADLAPMTIGNGEKAVTMFSDPACGYCKQIMEEARKELPEGYRLDVLELPLLTERSASRTKELLCAEDKVAAWKAGVTGDLDTPLAQKPEGACSLEVIDKRRLTAQFLGARNVPFLIRDDGLTHEGKPSEGLRSWILSNRSN</sequence>